<dbReference type="AlphaFoldDB" id="A0A5C4NCL3"/>
<evidence type="ECO:0000256" key="1">
    <source>
        <dbReference type="SAM" id="Phobius"/>
    </source>
</evidence>
<dbReference type="RefSeq" id="WP_139081656.1">
    <property type="nucleotide sequence ID" value="NZ_VDFV01000012.1"/>
</dbReference>
<dbReference type="EMBL" id="VDFV01000012">
    <property type="protein sequence ID" value="TNC71620.1"/>
    <property type="molecule type" value="Genomic_DNA"/>
</dbReference>
<organism evidence="2 3">
    <name type="scientific">Rubellimicrobium roseum</name>
    <dbReference type="NCBI Taxonomy" id="687525"/>
    <lineage>
        <taxon>Bacteria</taxon>
        <taxon>Pseudomonadati</taxon>
        <taxon>Pseudomonadota</taxon>
        <taxon>Alphaproteobacteria</taxon>
        <taxon>Rhodobacterales</taxon>
        <taxon>Roseobacteraceae</taxon>
        <taxon>Rubellimicrobium</taxon>
    </lineage>
</organism>
<keyword evidence="1" id="KW-0812">Transmembrane</keyword>
<gene>
    <name evidence="2" type="ORF">FHG71_10615</name>
</gene>
<evidence type="ECO:0008006" key="4">
    <source>
        <dbReference type="Google" id="ProtNLM"/>
    </source>
</evidence>
<protein>
    <recommendedName>
        <fullName evidence="4">TIGR02588 family protein</fullName>
    </recommendedName>
</protein>
<accession>A0A5C4NCL3</accession>
<sequence>MDGREDGPERDEEPSGTPALEWIAAGVGAGLTLGLLAFLGWQAWLRTDEPPVIVVAEGAVTEAAEGFVVEVTAVNLAAATAAAVEIEGVLRRDGTAVETSRVTLDHVPGRSERRAGLYFAQDPRRYDLDLRALGFAEP</sequence>
<feature type="transmembrane region" description="Helical" evidence="1">
    <location>
        <begin position="20"/>
        <end position="41"/>
    </location>
</feature>
<proteinExistence type="predicted"/>
<keyword evidence="1" id="KW-1133">Transmembrane helix</keyword>
<reference evidence="2 3" key="1">
    <citation type="submission" date="2019-06" db="EMBL/GenBank/DDBJ databases">
        <authorList>
            <person name="Jiang L."/>
        </authorList>
    </citation>
    <scope>NUCLEOTIDE SEQUENCE [LARGE SCALE GENOMIC DNA]</scope>
    <source>
        <strain evidence="2 3">YIM 48858</strain>
    </source>
</reference>
<comment type="caution">
    <text evidence="2">The sequence shown here is derived from an EMBL/GenBank/DDBJ whole genome shotgun (WGS) entry which is preliminary data.</text>
</comment>
<evidence type="ECO:0000313" key="3">
    <source>
        <dbReference type="Proteomes" id="UP000305709"/>
    </source>
</evidence>
<name>A0A5C4NCL3_9RHOB</name>
<dbReference type="OrthoDB" id="1445569at2"/>
<keyword evidence="3" id="KW-1185">Reference proteome</keyword>
<dbReference type="Proteomes" id="UP000305709">
    <property type="component" value="Unassembled WGS sequence"/>
</dbReference>
<keyword evidence="1" id="KW-0472">Membrane</keyword>
<evidence type="ECO:0000313" key="2">
    <source>
        <dbReference type="EMBL" id="TNC71620.1"/>
    </source>
</evidence>